<dbReference type="PANTHER" id="PTHR47470:SF1">
    <property type="entry name" value="FAD-DEPENDENT OXIDOREDUCTASE 2 FAD BINDING DOMAIN-CONTAINING PROTEIN"/>
    <property type="match status" value="1"/>
</dbReference>
<accession>A0A397VRF6</accession>
<evidence type="ECO:0000256" key="8">
    <source>
        <dbReference type="ARBA" id="ARBA00023221"/>
    </source>
</evidence>
<protein>
    <recommendedName>
        <fullName evidence="13">Cholesterol oxidase</fullName>
        <ecNumber evidence="12">1.1.3.6</ecNumber>
        <ecNumber evidence="10">5.3.3.1</ecNumber>
    </recommendedName>
    <alternativeName>
        <fullName evidence="14">Cholesterol isomerase</fullName>
    </alternativeName>
</protein>
<dbReference type="GO" id="GO:0016995">
    <property type="term" value="F:cholesterol oxidase activity"/>
    <property type="evidence" value="ECO:0007669"/>
    <property type="project" value="UniProtKB-EC"/>
</dbReference>
<dbReference type="AlphaFoldDB" id="A0A397VRF6"/>
<dbReference type="InterPro" id="IPR000172">
    <property type="entry name" value="GMC_OxRdtase_N"/>
</dbReference>
<proteinExistence type="predicted"/>
<dbReference type="GO" id="GO:0050660">
    <property type="term" value="F:flavin adenine dinucleotide binding"/>
    <property type="evidence" value="ECO:0007669"/>
    <property type="project" value="InterPro"/>
</dbReference>
<dbReference type="SUPFAM" id="SSF53474">
    <property type="entry name" value="alpha/beta-Hydrolases"/>
    <property type="match status" value="1"/>
</dbReference>
<dbReference type="InterPro" id="IPR007867">
    <property type="entry name" value="GMC_OxRtase_C"/>
</dbReference>
<reference evidence="20 21" key="1">
    <citation type="submission" date="2018-06" db="EMBL/GenBank/DDBJ databases">
        <title>Comparative genomics reveals the genomic features of Rhizophagus irregularis, R. cerebriforme, R. diaphanum and Gigaspora rosea, and their symbiotic lifestyle signature.</title>
        <authorList>
            <person name="Morin E."/>
            <person name="San Clemente H."/>
            <person name="Chen E.C.H."/>
            <person name="De La Providencia I."/>
            <person name="Hainaut M."/>
            <person name="Kuo A."/>
            <person name="Kohler A."/>
            <person name="Murat C."/>
            <person name="Tang N."/>
            <person name="Roy S."/>
            <person name="Loubradou J."/>
            <person name="Henrissat B."/>
            <person name="Grigoriev I.V."/>
            <person name="Corradi N."/>
            <person name="Roux C."/>
            <person name="Martin F.M."/>
        </authorList>
    </citation>
    <scope>NUCLEOTIDE SEQUENCE [LARGE SCALE GENOMIC DNA]</scope>
    <source>
        <strain evidence="20 21">DAOM 194757</strain>
    </source>
</reference>
<evidence type="ECO:0000259" key="18">
    <source>
        <dbReference type="Pfam" id="PF00890"/>
    </source>
</evidence>
<evidence type="ECO:0000313" key="20">
    <source>
        <dbReference type="EMBL" id="RIB24402.1"/>
    </source>
</evidence>
<sequence>MSVENHESESGYPEHPHISSSVAEMKPHYDVVVIGSGYGGGIAASRMSRAGKRVALLERGKERWPGEYPTETIDCFKEAQSESGEFRTGKKTGMYRFYYGGDQVAVAGCGLGGTSLINANVALEADKRVWEMPVWPEEIRKDTEGIKLGYKRAKEMLQPEPYPEHFPELPKLKALEEQAKKLGPEYAKNFYRPPLTVAFENRVNSAGVRQLKSTLTGNDSTGVNDGSKNTTLVNYVSDAWNHGCEIFCQINVQRIKKDKKTGKWVVFYEWLDDGREEFTDYHSLYFVMADVVFLAAGTLGSNEILLRSRNFGLEVSPQVGEKFSGNGDILGFGYNTDLKCNAIAMGKHNPSNFPNGPVGPCITGIIDMRQSGDSVYDGYVIEEGVCPAPFATILKTYFKISDVEDKNKPTNLTLSEKFAKFLREISSSTSNYQGSMANTQSYLIMSHDNSTGRIQLVNDKVNLEFNGVGELEMIKKLNETLSRATINFNGEYISSPIWLKVFGCKLVTVHPLGGCCMGKDGKTGVVNHKGQVYTGTGTTVHKDLYICDGSIVPTSLAVNPFLTISCLAERIMNLAAKDRGWVIDYELVKKPIDWNKPLKTWNLEVTKQNASPDGGIKFTESLVGYFSTEIVSEDYQAAELQAKTSESKMQLLLTVIAPDAKSLVELKDHSALITGTMSCRALSPDPLIITKGNFRFFIFNENQVDSKKLMYNFNLLSTSGEKYQFMGFKLLTNSSMFEEWAATTTIYSTIYEYNNGNENDLSDDIDPNRKILGRGILHVTVSDFRKQLQTLMATGSNASQRRAAYLKFLSYFSSVTASHAFTRFRPLLYPKKFPFAKPFYHKPRPEKEMYVIESNDKVKTLIHRFKGGSKGPVLLIHGAAMSYEMWATNLVEHTFLDYLLENGYDVWLNDSRLSPTNAECYKQFPLDAVRLDQKAAIDHVRKITECDKIAVVAHCLGSISTLMGLLDGSIEGVGSLVTSQVSVNPINGFVNMLKRNSQLLPIYRHILRQDLFDVRTSPDTNLLNRIVDQCLRFYPVPKHQVCNNALCHRASLCYGTLYQHENLNQLIHDYQSEFFGTINLTTMNHMVYITAAQKIVNYDKKDVYVTEENVKKNLNFPIFSIHGDKNVVFDIKSSRKSYDTLINYAQNPDFYSMHELAGYGHLDSWWGNDAHKDVFPKVLDHLENTKDTYGYALKASHDIQGSHSGISVVKKIISEELHKIGNGYLHENGHLH</sequence>
<keyword evidence="3" id="KW-0285">Flavoprotein</keyword>
<evidence type="ECO:0000256" key="13">
    <source>
        <dbReference type="ARBA" id="ARBA00049744"/>
    </source>
</evidence>
<dbReference type="InterPro" id="IPR052542">
    <property type="entry name" value="Cholesterol_Oxidase"/>
</dbReference>
<dbReference type="EC" id="5.3.3.1" evidence="10"/>
<evidence type="ECO:0000256" key="7">
    <source>
        <dbReference type="ARBA" id="ARBA00023166"/>
    </source>
</evidence>
<feature type="domain" description="Glucose-methanol-choline oxidoreductase C-terminal" evidence="19">
    <location>
        <begin position="508"/>
        <end position="568"/>
    </location>
</feature>
<dbReference type="GO" id="GO:0004769">
    <property type="term" value="F:steroid Delta-isomerase activity"/>
    <property type="evidence" value="ECO:0007669"/>
    <property type="project" value="UniProtKB-EC"/>
</dbReference>
<organism evidence="20 21">
    <name type="scientific">Gigaspora rosea</name>
    <dbReference type="NCBI Taxonomy" id="44941"/>
    <lineage>
        <taxon>Eukaryota</taxon>
        <taxon>Fungi</taxon>
        <taxon>Fungi incertae sedis</taxon>
        <taxon>Mucoromycota</taxon>
        <taxon>Glomeromycotina</taxon>
        <taxon>Glomeromycetes</taxon>
        <taxon>Diversisporales</taxon>
        <taxon>Gigasporaceae</taxon>
        <taxon>Gigaspora</taxon>
    </lineage>
</organism>
<keyword evidence="21" id="KW-1185">Reference proteome</keyword>
<evidence type="ECO:0000313" key="21">
    <source>
        <dbReference type="Proteomes" id="UP000266673"/>
    </source>
</evidence>
<keyword evidence="8" id="KW-0753">Steroid metabolism</keyword>
<evidence type="ECO:0000256" key="14">
    <source>
        <dbReference type="ARBA" id="ARBA00049778"/>
    </source>
</evidence>
<evidence type="ECO:0000256" key="10">
    <source>
        <dbReference type="ARBA" id="ARBA00038856"/>
    </source>
</evidence>
<evidence type="ECO:0000256" key="2">
    <source>
        <dbReference type="ARBA" id="ARBA00022548"/>
    </source>
</evidence>
<evidence type="ECO:0000259" key="16">
    <source>
        <dbReference type="Pfam" id="PF00561"/>
    </source>
</evidence>
<dbReference type="Pfam" id="PF00890">
    <property type="entry name" value="FAD_binding_2"/>
    <property type="match status" value="1"/>
</dbReference>
<keyword evidence="6" id="KW-0443">Lipid metabolism</keyword>
<evidence type="ECO:0000256" key="1">
    <source>
        <dbReference type="ARBA" id="ARBA00001974"/>
    </source>
</evidence>
<gene>
    <name evidence="20" type="ORF">C2G38_1957970</name>
</gene>
<dbReference type="Pfam" id="PF05199">
    <property type="entry name" value="GMC_oxred_C"/>
    <property type="match status" value="1"/>
</dbReference>
<dbReference type="EMBL" id="QKWP01000218">
    <property type="protein sequence ID" value="RIB24402.1"/>
    <property type="molecule type" value="Genomic_DNA"/>
</dbReference>
<keyword evidence="9" id="KW-0413">Isomerase</keyword>
<evidence type="ECO:0000256" key="4">
    <source>
        <dbReference type="ARBA" id="ARBA00022827"/>
    </source>
</evidence>
<comment type="caution">
    <text evidence="20">The sequence shown here is derived from an EMBL/GenBank/DDBJ whole genome shotgun (WGS) entry which is preliminary data.</text>
</comment>
<evidence type="ECO:0000256" key="5">
    <source>
        <dbReference type="ARBA" id="ARBA00023002"/>
    </source>
</evidence>
<feature type="domain" description="FAD-dependent oxidoreductase 2 FAD-binding" evidence="18">
    <location>
        <begin position="30"/>
        <end position="62"/>
    </location>
</feature>
<feature type="domain" description="AB hydrolase-1" evidence="16">
    <location>
        <begin position="872"/>
        <end position="1167"/>
    </location>
</feature>
<dbReference type="InterPro" id="IPR000073">
    <property type="entry name" value="AB_hydrolase_1"/>
</dbReference>
<feature type="region of interest" description="Disordered" evidence="15">
    <location>
        <begin position="1"/>
        <end position="20"/>
    </location>
</feature>
<feature type="compositionally biased region" description="Basic and acidic residues" evidence="15">
    <location>
        <begin position="1"/>
        <end position="17"/>
    </location>
</feature>
<dbReference type="EC" id="1.1.3.6" evidence="12"/>
<dbReference type="InterPro" id="IPR003953">
    <property type="entry name" value="FAD-dep_OxRdtase_2_FAD-bd"/>
</dbReference>
<evidence type="ECO:0000256" key="15">
    <source>
        <dbReference type="SAM" id="MobiDB-lite"/>
    </source>
</evidence>
<comment type="cofactor">
    <cofactor evidence="1">
        <name>FAD</name>
        <dbReference type="ChEBI" id="CHEBI:57692"/>
    </cofactor>
</comment>
<keyword evidence="2" id="KW-0153">Cholesterol metabolism</keyword>
<evidence type="ECO:0000256" key="3">
    <source>
        <dbReference type="ARBA" id="ARBA00022630"/>
    </source>
</evidence>
<evidence type="ECO:0000259" key="19">
    <source>
        <dbReference type="Pfam" id="PF05199"/>
    </source>
</evidence>
<dbReference type="Gene3D" id="3.50.50.60">
    <property type="entry name" value="FAD/NAD(P)-binding domain"/>
    <property type="match status" value="3"/>
</dbReference>
<dbReference type="PANTHER" id="PTHR47470">
    <property type="entry name" value="CHOLESTEROL OXIDASE"/>
    <property type="match status" value="1"/>
</dbReference>
<name>A0A397VRF6_9GLOM</name>
<dbReference type="Pfam" id="PF00561">
    <property type="entry name" value="Abhydrolase_1"/>
    <property type="match status" value="1"/>
</dbReference>
<dbReference type="Pfam" id="PF00732">
    <property type="entry name" value="GMC_oxred_N"/>
    <property type="match status" value="1"/>
</dbReference>
<dbReference type="InterPro" id="IPR036188">
    <property type="entry name" value="FAD/NAD-bd_sf"/>
</dbReference>
<comment type="pathway">
    <text evidence="11">Steroid metabolism; cholesterol degradation.</text>
</comment>
<evidence type="ECO:0000256" key="9">
    <source>
        <dbReference type="ARBA" id="ARBA00023235"/>
    </source>
</evidence>
<dbReference type="Gene3D" id="3.40.50.1820">
    <property type="entry name" value="alpha/beta hydrolase"/>
    <property type="match status" value="1"/>
</dbReference>
<evidence type="ECO:0000256" key="12">
    <source>
        <dbReference type="ARBA" id="ARBA00049723"/>
    </source>
</evidence>
<dbReference type="SUPFAM" id="SSF51905">
    <property type="entry name" value="FAD/NAD(P)-binding domain"/>
    <property type="match status" value="1"/>
</dbReference>
<keyword evidence="5" id="KW-0560">Oxidoreductase</keyword>
<dbReference type="Proteomes" id="UP000266673">
    <property type="component" value="Unassembled WGS sequence"/>
</dbReference>
<dbReference type="InterPro" id="IPR029058">
    <property type="entry name" value="AB_hydrolase_fold"/>
</dbReference>
<feature type="domain" description="Glucose-methanol-choline oxidoreductase N-terminal" evidence="17">
    <location>
        <begin position="102"/>
        <end position="322"/>
    </location>
</feature>
<dbReference type="OrthoDB" id="9974421at2759"/>
<dbReference type="GO" id="GO:0008203">
    <property type="term" value="P:cholesterol metabolic process"/>
    <property type="evidence" value="ECO:0007669"/>
    <property type="project" value="UniProtKB-KW"/>
</dbReference>
<evidence type="ECO:0000256" key="6">
    <source>
        <dbReference type="ARBA" id="ARBA00023098"/>
    </source>
</evidence>
<keyword evidence="4" id="KW-0274">FAD</keyword>
<evidence type="ECO:0000259" key="17">
    <source>
        <dbReference type="Pfam" id="PF00732"/>
    </source>
</evidence>
<dbReference type="STRING" id="44941.A0A397VRF6"/>
<keyword evidence="7" id="KW-1207">Sterol metabolism</keyword>
<evidence type="ECO:0000256" key="11">
    <source>
        <dbReference type="ARBA" id="ARBA00049645"/>
    </source>
</evidence>